<dbReference type="PANTHER" id="PTHR24421">
    <property type="entry name" value="NITRATE/NITRITE SENSOR PROTEIN NARX-RELATED"/>
    <property type="match status" value="1"/>
</dbReference>
<keyword evidence="8" id="KW-0902">Two-component regulatory system</keyword>
<protein>
    <recommendedName>
        <fullName evidence="2">histidine kinase</fullName>
        <ecNumber evidence="2">2.7.13.3</ecNumber>
    </recommendedName>
</protein>
<evidence type="ECO:0000259" key="12">
    <source>
        <dbReference type="Pfam" id="PF07730"/>
    </source>
</evidence>
<keyword evidence="4" id="KW-0808">Transferase</keyword>
<keyword evidence="6 13" id="KW-0418">Kinase</keyword>
<evidence type="ECO:0000256" key="2">
    <source>
        <dbReference type="ARBA" id="ARBA00012438"/>
    </source>
</evidence>
<dbReference type="EC" id="2.7.13.3" evidence="2"/>
<dbReference type="InterPro" id="IPR003594">
    <property type="entry name" value="HATPase_dom"/>
</dbReference>
<evidence type="ECO:0000256" key="5">
    <source>
        <dbReference type="ARBA" id="ARBA00022741"/>
    </source>
</evidence>
<dbReference type="GO" id="GO:0005524">
    <property type="term" value="F:ATP binding"/>
    <property type="evidence" value="ECO:0007669"/>
    <property type="project" value="UniProtKB-KW"/>
</dbReference>
<dbReference type="InterPro" id="IPR050482">
    <property type="entry name" value="Sensor_HK_TwoCompSys"/>
</dbReference>
<dbReference type="GO" id="GO:0046983">
    <property type="term" value="F:protein dimerization activity"/>
    <property type="evidence" value="ECO:0007669"/>
    <property type="project" value="InterPro"/>
</dbReference>
<evidence type="ECO:0000256" key="9">
    <source>
        <dbReference type="SAM" id="MobiDB-lite"/>
    </source>
</evidence>
<dbReference type="InterPro" id="IPR011712">
    <property type="entry name" value="Sig_transdc_His_kin_sub3_dim/P"/>
</dbReference>
<sequence>MLSTLLPDVDDRHRPGAWTFSSFRLTSPRRPPGYRRRVPFRARHHRFFRAALWTTISFVIGALIVAGLIAANWSNPNDPAVDEFSRNAEITIHIVFGAISLACLPIVLWLDGRTVPRSTLRPKVLAAEKLREFLSTSGRGGETFLDRDGSVESLQRHTGGWIPVTLGLIGVAFGTIGVLGIASSGLLMITLCARRNWLLTIATLLVSIAALTFAYVITPTALGGFQLPVYLFNLSSLSIIVVIGVIRGAREQGFIDSAAQTLLRGQSRQERAIAEVRRSIARDMHDSLSHHLSVIAMYSGALSVREDLDPASVRESARLIADSARRSGVELREVLTMLRGDDQGTVVDPDLEPLVRGRADSVDLVYEPPLTAASLHSLGALERTTIYRFVQEAMTNAVKHAPGARLTITVAVDDTPHSLLLTASNPLGRASASGAGRSTAVPPQMSPIAGSGLGLLGLRERMEAMGGDLTVTAGPDFVLRARIPAPGLRAEPDSVPADHSAGQTSDSARPETEVHGRSSLERAVPDRLPNDRPASAPPTEETA</sequence>
<comment type="catalytic activity">
    <reaction evidence="1">
        <text>ATP + protein L-histidine = ADP + protein N-phospho-L-histidine.</text>
        <dbReference type="EC" id="2.7.13.3"/>
    </reaction>
</comment>
<dbReference type="AlphaFoldDB" id="A0A7T4DIP0"/>
<feature type="transmembrane region" description="Helical" evidence="10">
    <location>
        <begin position="164"/>
        <end position="191"/>
    </location>
</feature>
<keyword evidence="7" id="KW-0067">ATP-binding</keyword>
<evidence type="ECO:0000256" key="3">
    <source>
        <dbReference type="ARBA" id="ARBA00022553"/>
    </source>
</evidence>
<evidence type="ECO:0000313" key="13">
    <source>
        <dbReference type="EMBL" id="QQB14767.1"/>
    </source>
</evidence>
<dbReference type="Pfam" id="PF02518">
    <property type="entry name" value="HATPase_c"/>
    <property type="match status" value="1"/>
</dbReference>
<proteinExistence type="predicted"/>
<evidence type="ECO:0000256" key="7">
    <source>
        <dbReference type="ARBA" id="ARBA00022840"/>
    </source>
</evidence>
<evidence type="ECO:0000256" key="8">
    <source>
        <dbReference type="ARBA" id="ARBA00023012"/>
    </source>
</evidence>
<evidence type="ECO:0000256" key="4">
    <source>
        <dbReference type="ARBA" id="ARBA00022679"/>
    </source>
</evidence>
<dbReference type="Gene3D" id="1.20.5.1930">
    <property type="match status" value="1"/>
</dbReference>
<evidence type="ECO:0000313" key="14">
    <source>
        <dbReference type="Proteomes" id="UP000595374"/>
    </source>
</evidence>
<feature type="compositionally biased region" description="Basic and acidic residues" evidence="9">
    <location>
        <begin position="508"/>
        <end position="530"/>
    </location>
</feature>
<evidence type="ECO:0000256" key="6">
    <source>
        <dbReference type="ARBA" id="ARBA00022777"/>
    </source>
</evidence>
<dbReference type="Pfam" id="PF07730">
    <property type="entry name" value="HisKA_3"/>
    <property type="match status" value="1"/>
</dbReference>
<reference evidence="13 14" key="1">
    <citation type="submission" date="2020-12" db="EMBL/GenBank/DDBJ databases">
        <title>FDA dAtabase for Regulatory Grade micrObial Sequences (FDA-ARGOS): Supporting development and validation of Infectious Disease Dx tests.</title>
        <authorList>
            <person name="Sproer C."/>
            <person name="Gronow S."/>
            <person name="Severitt S."/>
            <person name="Schroder I."/>
            <person name="Tallon L."/>
            <person name="Sadzewicz L."/>
            <person name="Zhao X."/>
            <person name="Boylan J."/>
            <person name="Ott S."/>
            <person name="Bowen H."/>
            <person name="Vavikolanu K."/>
            <person name="Mehta A."/>
            <person name="Aluvathingal J."/>
            <person name="Nadendla S."/>
            <person name="Lowell S."/>
            <person name="Myers T."/>
            <person name="Yan Y."/>
            <person name="Sichtig H."/>
        </authorList>
    </citation>
    <scope>NUCLEOTIDE SEQUENCE [LARGE SCALE GENOMIC DNA]</scope>
    <source>
        <strain evidence="13 14">FDAARGOS_990</strain>
    </source>
</reference>
<dbReference type="GO" id="GO:0016020">
    <property type="term" value="C:membrane"/>
    <property type="evidence" value="ECO:0007669"/>
    <property type="project" value="InterPro"/>
</dbReference>
<dbReference type="Gene3D" id="3.30.565.10">
    <property type="entry name" value="Histidine kinase-like ATPase, C-terminal domain"/>
    <property type="match status" value="1"/>
</dbReference>
<organism evidence="13 14">
    <name type="scientific">Brevibacterium casei</name>
    <dbReference type="NCBI Taxonomy" id="33889"/>
    <lineage>
        <taxon>Bacteria</taxon>
        <taxon>Bacillati</taxon>
        <taxon>Actinomycetota</taxon>
        <taxon>Actinomycetes</taxon>
        <taxon>Micrococcales</taxon>
        <taxon>Brevibacteriaceae</taxon>
        <taxon>Brevibacterium</taxon>
    </lineage>
</organism>
<dbReference type="PANTHER" id="PTHR24421:SF10">
    <property type="entry name" value="NITRATE_NITRITE SENSOR PROTEIN NARQ"/>
    <property type="match status" value="1"/>
</dbReference>
<evidence type="ECO:0000256" key="1">
    <source>
        <dbReference type="ARBA" id="ARBA00000085"/>
    </source>
</evidence>
<name>A0A7T4DIP0_9MICO</name>
<keyword evidence="3" id="KW-0597">Phosphoprotein</keyword>
<evidence type="ECO:0000256" key="10">
    <source>
        <dbReference type="SAM" id="Phobius"/>
    </source>
</evidence>
<dbReference type="Proteomes" id="UP000595374">
    <property type="component" value="Chromosome"/>
</dbReference>
<accession>A0A7T4DIP0</accession>
<feature type="region of interest" description="Disordered" evidence="9">
    <location>
        <begin position="487"/>
        <end position="543"/>
    </location>
</feature>
<dbReference type="GO" id="GO:0000155">
    <property type="term" value="F:phosphorelay sensor kinase activity"/>
    <property type="evidence" value="ECO:0007669"/>
    <property type="project" value="InterPro"/>
</dbReference>
<gene>
    <name evidence="13" type="ORF">I6H47_01935</name>
</gene>
<feature type="domain" description="Signal transduction histidine kinase subgroup 3 dimerisation and phosphoacceptor" evidence="12">
    <location>
        <begin position="277"/>
        <end position="341"/>
    </location>
</feature>
<feature type="transmembrane region" description="Helical" evidence="10">
    <location>
        <begin position="50"/>
        <end position="70"/>
    </location>
</feature>
<feature type="transmembrane region" description="Helical" evidence="10">
    <location>
        <begin position="229"/>
        <end position="249"/>
    </location>
</feature>
<keyword evidence="10" id="KW-0812">Transmembrane</keyword>
<dbReference type="InterPro" id="IPR036890">
    <property type="entry name" value="HATPase_C_sf"/>
</dbReference>
<dbReference type="SUPFAM" id="SSF55874">
    <property type="entry name" value="ATPase domain of HSP90 chaperone/DNA topoisomerase II/histidine kinase"/>
    <property type="match status" value="1"/>
</dbReference>
<feature type="transmembrane region" description="Helical" evidence="10">
    <location>
        <begin position="197"/>
        <end position="217"/>
    </location>
</feature>
<dbReference type="EMBL" id="CP065989">
    <property type="protein sequence ID" value="QQB14767.1"/>
    <property type="molecule type" value="Genomic_DNA"/>
</dbReference>
<keyword evidence="10" id="KW-1133">Transmembrane helix</keyword>
<evidence type="ECO:0000259" key="11">
    <source>
        <dbReference type="Pfam" id="PF02518"/>
    </source>
</evidence>
<keyword evidence="5" id="KW-0547">Nucleotide-binding</keyword>
<feature type="transmembrane region" description="Helical" evidence="10">
    <location>
        <begin position="90"/>
        <end position="110"/>
    </location>
</feature>
<feature type="domain" description="Histidine kinase/HSP90-like ATPase" evidence="11">
    <location>
        <begin position="384"/>
        <end position="482"/>
    </location>
</feature>
<keyword evidence="10" id="KW-0472">Membrane</keyword>